<accession>A0AAV2LM27</accession>
<name>A0AAV2LM27_KNICA</name>
<dbReference type="Proteomes" id="UP001497482">
    <property type="component" value="Chromosome 23"/>
</dbReference>
<reference evidence="1 2" key="1">
    <citation type="submission" date="2024-04" db="EMBL/GenBank/DDBJ databases">
        <authorList>
            <person name="Waldvogel A.-M."/>
            <person name="Schoenle A."/>
        </authorList>
    </citation>
    <scope>NUCLEOTIDE SEQUENCE [LARGE SCALE GENOMIC DNA]</scope>
</reference>
<protein>
    <submittedName>
        <fullName evidence="1">Uncharacterized protein</fullName>
    </submittedName>
</protein>
<gene>
    <name evidence="1" type="ORF">KC01_LOCUS28540</name>
</gene>
<evidence type="ECO:0000313" key="2">
    <source>
        <dbReference type="Proteomes" id="UP001497482"/>
    </source>
</evidence>
<organism evidence="1 2">
    <name type="scientific">Knipowitschia caucasica</name>
    <name type="common">Caucasian dwarf goby</name>
    <name type="synonym">Pomatoschistus caucasicus</name>
    <dbReference type="NCBI Taxonomy" id="637954"/>
    <lineage>
        <taxon>Eukaryota</taxon>
        <taxon>Metazoa</taxon>
        <taxon>Chordata</taxon>
        <taxon>Craniata</taxon>
        <taxon>Vertebrata</taxon>
        <taxon>Euteleostomi</taxon>
        <taxon>Actinopterygii</taxon>
        <taxon>Neopterygii</taxon>
        <taxon>Teleostei</taxon>
        <taxon>Neoteleostei</taxon>
        <taxon>Acanthomorphata</taxon>
        <taxon>Gobiaria</taxon>
        <taxon>Gobiiformes</taxon>
        <taxon>Gobioidei</taxon>
        <taxon>Gobiidae</taxon>
        <taxon>Gobiinae</taxon>
        <taxon>Knipowitschia</taxon>
    </lineage>
</organism>
<sequence>MWSDWQSACCRRQTTGSIQALIPPLVNSWRHGSSLILTAPRSSSWLLVAPRGSSRLLTAPRSSSWLLVAPRGSSRLLTAPHGSFLTLG</sequence>
<dbReference type="AlphaFoldDB" id="A0AAV2LM27"/>
<proteinExistence type="predicted"/>
<evidence type="ECO:0000313" key="1">
    <source>
        <dbReference type="EMBL" id="CAL1600447.1"/>
    </source>
</evidence>
<dbReference type="EMBL" id="OZ035845">
    <property type="protein sequence ID" value="CAL1600447.1"/>
    <property type="molecule type" value="Genomic_DNA"/>
</dbReference>
<keyword evidence="2" id="KW-1185">Reference proteome</keyword>